<dbReference type="AlphaFoldDB" id="E9D2Y8"/>
<dbReference type="Pfam" id="PF04749">
    <property type="entry name" value="PLAC8"/>
    <property type="match status" value="1"/>
</dbReference>
<proteinExistence type="predicted"/>
<evidence type="ECO:0000313" key="3">
    <source>
        <dbReference type="Proteomes" id="UP000002497"/>
    </source>
</evidence>
<feature type="region of interest" description="Disordered" evidence="1">
    <location>
        <begin position="1"/>
        <end position="190"/>
    </location>
</feature>
<dbReference type="VEuPathDB" id="FungiDB:CPSG_03936"/>
<dbReference type="InterPro" id="IPR006461">
    <property type="entry name" value="PLAC_motif_containing"/>
</dbReference>
<protein>
    <submittedName>
        <fullName evidence="2">Uncharacterized protein</fullName>
    </submittedName>
</protein>
<feature type="compositionally biased region" description="Polar residues" evidence="1">
    <location>
        <begin position="178"/>
        <end position="190"/>
    </location>
</feature>
<dbReference type="STRING" id="443226.E9D2Y8"/>
<evidence type="ECO:0000256" key="1">
    <source>
        <dbReference type="SAM" id="MobiDB-lite"/>
    </source>
</evidence>
<dbReference type="eggNOG" id="ENOG502S5E0">
    <property type="taxonomic scope" value="Eukaryota"/>
</dbReference>
<evidence type="ECO:0000313" key="2">
    <source>
        <dbReference type="EMBL" id="EFW19552.1"/>
    </source>
</evidence>
<keyword evidence="3" id="KW-1185">Reference proteome</keyword>
<dbReference type="OrthoDB" id="1045822at2759"/>
<name>E9D2Y8_COCPS</name>
<sequence>MSNLHLQPVNERQGRRYSYLNTPAEYQVPTFPPRNPDKPDNAVGPPIQSDRVSSPGPQNPYAFSYTVTGANSPPPQTTAHTVPYIQPQMNPTPPPLSEHPARFAPYADSPTSPTRQTQQPQQPQQLQYHSPSPASPGPIPPKQMLQPDMQQQRPPQKEYSVAPDSNPLAPPDPGLTPKPSSISAAGSQLGTRTTARDLNHAPGQVLHPRQEVRGGTWSYALCDCRDIGVCCTGLFCPCILYGRTQYRLSRKSDQKDPTNLLGYETCNAQCTAMGLLCGCQCTLWGCSLSYFHKRCIKPLADLSSEHCRAFSNHSTYPCSTSIWYLQRYSNRLRESILLYMLHTYPRRARNQISGRGRTAYWRCAWEHGSRLYDPRSNDIQSSAPMKQTFR</sequence>
<accession>E9D2Y8</accession>
<reference evidence="3" key="2">
    <citation type="submission" date="2010-03" db="EMBL/GenBank/DDBJ databases">
        <title>The genome sequence of Coccidioides posadasii strain Silveira.</title>
        <authorList>
            <consortium name="The Broad Institute Genome Sequencing Center for Infectious Disease"/>
            <person name="Neafsey D."/>
            <person name="Orbach M."/>
            <person name="Henn M.R."/>
            <person name="Cole G.T."/>
            <person name="Galgiani J."/>
            <person name="Gardner M.J."/>
            <person name="Kirkland T.N."/>
            <person name="Taylor J.W."/>
            <person name="Young S.K."/>
            <person name="Zeng Q."/>
            <person name="Koehrsen M."/>
            <person name="Alvarado L."/>
            <person name="Berlin A."/>
            <person name="Borenstein D."/>
            <person name="Chapman S.B."/>
            <person name="Chen Z."/>
            <person name="Engels R."/>
            <person name="Freedman E."/>
            <person name="Gellesch M."/>
            <person name="Goldberg J."/>
            <person name="Griggs A."/>
            <person name="Gujja S."/>
            <person name="Heilman E."/>
            <person name="Heiman D."/>
            <person name="Howarth C."/>
            <person name="Jen D."/>
            <person name="Larson L."/>
            <person name="Mehta T."/>
            <person name="Neiman D."/>
            <person name="Park D."/>
            <person name="Pearson M."/>
            <person name="Richards J."/>
            <person name="Roberts A."/>
            <person name="Saif S."/>
            <person name="Shea T."/>
            <person name="Shenoy N."/>
            <person name="Sisk P."/>
            <person name="Stolte C."/>
            <person name="Sykes S."/>
            <person name="Walk T."/>
            <person name="White J."/>
            <person name="Yandava C."/>
            <person name="Haas B."/>
            <person name="Nusbaum C."/>
            <person name="Birren B."/>
        </authorList>
    </citation>
    <scope>NUCLEOTIDE SEQUENCE [LARGE SCALE GENOMIC DNA]</scope>
    <source>
        <strain evidence="3">RMSCC 757 / Silveira</strain>
    </source>
</reference>
<feature type="compositionally biased region" description="Low complexity" evidence="1">
    <location>
        <begin position="109"/>
        <end position="132"/>
    </location>
</feature>
<dbReference type="Proteomes" id="UP000002497">
    <property type="component" value="Unassembled WGS sequence"/>
</dbReference>
<dbReference type="OMA" id="PETVMFP"/>
<organism evidence="3">
    <name type="scientific">Coccidioides posadasii (strain RMSCC 757 / Silveira)</name>
    <name type="common">Valley fever fungus</name>
    <dbReference type="NCBI Taxonomy" id="443226"/>
    <lineage>
        <taxon>Eukaryota</taxon>
        <taxon>Fungi</taxon>
        <taxon>Dikarya</taxon>
        <taxon>Ascomycota</taxon>
        <taxon>Pezizomycotina</taxon>
        <taxon>Eurotiomycetes</taxon>
        <taxon>Eurotiomycetidae</taxon>
        <taxon>Onygenales</taxon>
        <taxon>Onygenaceae</taxon>
        <taxon>Coccidioides</taxon>
    </lineage>
</organism>
<dbReference type="EMBL" id="GL636490">
    <property type="protein sequence ID" value="EFW19552.1"/>
    <property type="molecule type" value="Genomic_DNA"/>
</dbReference>
<dbReference type="HOGENOM" id="CLU_707889_0_0_1"/>
<dbReference type="VEuPathDB" id="FungiDB:D8B26_007766"/>
<reference evidence="3" key="1">
    <citation type="journal article" date="2010" name="Genome Res.">
        <title>Population genomic sequencing of Coccidioides fungi reveals recent hybridization and transposon control.</title>
        <authorList>
            <person name="Neafsey D.E."/>
            <person name="Barker B.M."/>
            <person name="Sharpton T.J."/>
            <person name="Stajich J.E."/>
            <person name="Park D.J."/>
            <person name="Whiston E."/>
            <person name="Hung C.-Y."/>
            <person name="McMahan C."/>
            <person name="White J."/>
            <person name="Sykes S."/>
            <person name="Heiman D."/>
            <person name="Young S."/>
            <person name="Zeng Q."/>
            <person name="Abouelleil A."/>
            <person name="Aftuck L."/>
            <person name="Bessette D."/>
            <person name="Brown A."/>
            <person name="FitzGerald M."/>
            <person name="Lui A."/>
            <person name="Macdonald J.P."/>
            <person name="Priest M."/>
            <person name="Orbach M.J."/>
            <person name="Galgiani J.N."/>
            <person name="Kirkland T.N."/>
            <person name="Cole G.T."/>
            <person name="Birren B.W."/>
            <person name="Henn M.R."/>
            <person name="Taylor J.W."/>
            <person name="Rounsley S.D."/>
        </authorList>
    </citation>
    <scope>NUCLEOTIDE SEQUENCE [LARGE SCALE GENOMIC DNA]</scope>
    <source>
        <strain evidence="3">RMSCC 757 / Silveira</strain>
    </source>
</reference>
<gene>
    <name evidence="2" type="ORF">CPSG_03936</name>
</gene>